<keyword evidence="1" id="KW-0812">Transmembrane</keyword>
<dbReference type="EMBL" id="CP012621">
    <property type="protein sequence ID" value="ATG72576.1"/>
    <property type="molecule type" value="Genomic_DNA"/>
</dbReference>
<gene>
    <name evidence="2" type="ORF">AN401_00870</name>
</gene>
<evidence type="ECO:0000313" key="3">
    <source>
        <dbReference type="Proteomes" id="UP000217763"/>
    </source>
</evidence>
<proteinExistence type="predicted"/>
<evidence type="ECO:0000256" key="1">
    <source>
        <dbReference type="SAM" id="Phobius"/>
    </source>
</evidence>
<dbReference type="KEGG" id="zdf:AN401_00870"/>
<dbReference type="RefSeq" id="WP_096778303.1">
    <property type="nucleotide sequence ID" value="NZ_CP012621.1"/>
</dbReference>
<accession>A0A291HK18</accession>
<dbReference type="InterPro" id="IPR021313">
    <property type="entry name" value="DUF2909"/>
</dbReference>
<sequence length="72" mass="7924">MLFKLLIVLLLLMMIGNLLLGLRAMLGNRDPALMARYIGRRLLFAVIILLLLIAAMASGLLVPHPTPGWSTK</sequence>
<dbReference type="AlphaFoldDB" id="A0A291HK18"/>
<name>A0A291HK18_9GAMM</name>
<organism evidence="2 3">
    <name type="scientific">Zobellella denitrificans</name>
    <dbReference type="NCBI Taxonomy" id="347534"/>
    <lineage>
        <taxon>Bacteria</taxon>
        <taxon>Pseudomonadati</taxon>
        <taxon>Pseudomonadota</taxon>
        <taxon>Gammaproteobacteria</taxon>
        <taxon>Aeromonadales</taxon>
        <taxon>Aeromonadaceae</taxon>
        <taxon>Zobellella</taxon>
    </lineage>
</organism>
<evidence type="ECO:0008006" key="4">
    <source>
        <dbReference type="Google" id="ProtNLM"/>
    </source>
</evidence>
<protein>
    <recommendedName>
        <fullName evidence="4">DUF2909 domain-containing protein</fullName>
    </recommendedName>
</protein>
<keyword evidence="1" id="KW-1133">Transmembrane helix</keyword>
<feature type="transmembrane region" description="Helical" evidence="1">
    <location>
        <begin position="6"/>
        <end position="22"/>
    </location>
</feature>
<evidence type="ECO:0000313" key="2">
    <source>
        <dbReference type="EMBL" id="ATG72576.1"/>
    </source>
</evidence>
<reference evidence="3" key="1">
    <citation type="submission" date="2015-09" db="EMBL/GenBank/DDBJ databases">
        <authorList>
            <person name="Shao Z."/>
            <person name="Wang L."/>
        </authorList>
    </citation>
    <scope>NUCLEOTIDE SEQUENCE [LARGE SCALE GENOMIC DNA]</scope>
    <source>
        <strain evidence="3">F13-1</strain>
    </source>
</reference>
<dbReference type="Proteomes" id="UP000217763">
    <property type="component" value="Chromosome"/>
</dbReference>
<keyword evidence="3" id="KW-1185">Reference proteome</keyword>
<feature type="transmembrane region" description="Helical" evidence="1">
    <location>
        <begin position="42"/>
        <end position="62"/>
    </location>
</feature>
<dbReference type="Pfam" id="PF11137">
    <property type="entry name" value="DUF2909"/>
    <property type="match status" value="1"/>
</dbReference>
<keyword evidence="1" id="KW-0472">Membrane</keyword>